<evidence type="ECO:0000256" key="1">
    <source>
        <dbReference type="SAM" id="MobiDB-lite"/>
    </source>
</evidence>
<dbReference type="AlphaFoldDB" id="A0A1I1MJE2"/>
<evidence type="ECO:0000313" key="3">
    <source>
        <dbReference type="Proteomes" id="UP000199577"/>
    </source>
</evidence>
<dbReference type="InterPro" id="IPR022385">
    <property type="entry name" value="Rhs_assc_core"/>
</dbReference>
<dbReference type="EMBL" id="FOLL01000039">
    <property type="protein sequence ID" value="SFC85501.1"/>
    <property type="molecule type" value="Genomic_DNA"/>
</dbReference>
<feature type="non-terminal residue" evidence="2">
    <location>
        <position position="1"/>
    </location>
</feature>
<dbReference type="Gene3D" id="2.180.10.10">
    <property type="entry name" value="RHS repeat-associated core"/>
    <property type="match status" value="1"/>
</dbReference>
<reference evidence="2 3" key="1">
    <citation type="submission" date="2016-10" db="EMBL/GenBank/DDBJ databases">
        <authorList>
            <person name="de Groot N.N."/>
        </authorList>
    </citation>
    <scope>NUCLEOTIDE SEQUENCE [LARGE SCALE GENOMIC DNA]</scope>
    <source>
        <strain evidence="2 3">DSM 22900</strain>
    </source>
</reference>
<keyword evidence="3" id="KW-1185">Reference proteome</keyword>
<proteinExistence type="predicted"/>
<dbReference type="Proteomes" id="UP000199577">
    <property type="component" value="Unassembled WGS sequence"/>
</dbReference>
<name>A0A1I1MJE2_9SPHI</name>
<feature type="region of interest" description="Disordered" evidence="1">
    <location>
        <begin position="196"/>
        <end position="221"/>
    </location>
</feature>
<dbReference type="PANTHER" id="PTHR32305:SF15">
    <property type="entry name" value="PROTEIN RHSA-RELATED"/>
    <property type="match status" value="1"/>
</dbReference>
<protein>
    <submittedName>
        <fullName evidence="2">RHS repeat-associated core domain-containing protein</fullName>
    </submittedName>
</protein>
<dbReference type="NCBIfam" id="TIGR03696">
    <property type="entry name" value="Rhs_assc_core"/>
    <property type="match status" value="1"/>
</dbReference>
<dbReference type="RefSeq" id="WP_139215965.1">
    <property type="nucleotide sequence ID" value="NZ_FOLL01000039.1"/>
</dbReference>
<dbReference type="OrthoDB" id="1191296at2"/>
<dbReference type="InterPro" id="IPR050708">
    <property type="entry name" value="T6SS_VgrG/RHS"/>
</dbReference>
<accession>A0A1I1MJE2</accession>
<evidence type="ECO:0000313" key="2">
    <source>
        <dbReference type="EMBL" id="SFC85501.1"/>
    </source>
</evidence>
<sequence length="391" mass="43364">PGGTITYTYDADGRKLRSVNGIYGQARDYVDGIEYADNAIELIHMPEGRILKSGSTYVYEYFLRDHLGNNRVGFRGSAPGTATFGTDYYPFGLQYVANQAPGSPENHYLYNGKEFQDKLKMYDYGARFYDPVIGRWNAVDPLAEQMRRHSPYNYAFDNPIRFIDPDGRFVAHFSSLQDKQALLGWAKLRAAMGDTESREDELSGREEDGDDKDKGEKKNNSGEENFYLGEIGIGLGFAGLGANSWDKYLSTNLYKQGYRKGINGNYLLTGRNLSLFRNEAMTSVTAPMTAIGRIGNVISNIGTAAGVSSAIIDGFSYYNGKISGTRFGYRITGGGISLSLGFIRGAGPLAVTVGAETYVLEKGYDIIAPQVHSSFDHFYRTLISNWLNLRR</sequence>
<dbReference type="PANTHER" id="PTHR32305">
    <property type="match status" value="1"/>
</dbReference>
<organism evidence="2 3">
    <name type="scientific">Parapedobacter composti</name>
    <dbReference type="NCBI Taxonomy" id="623281"/>
    <lineage>
        <taxon>Bacteria</taxon>
        <taxon>Pseudomonadati</taxon>
        <taxon>Bacteroidota</taxon>
        <taxon>Sphingobacteriia</taxon>
        <taxon>Sphingobacteriales</taxon>
        <taxon>Sphingobacteriaceae</taxon>
        <taxon>Parapedobacter</taxon>
    </lineage>
</organism>
<dbReference type="STRING" id="623281.SAMN05421747_1398"/>
<feature type="compositionally biased region" description="Basic and acidic residues" evidence="1">
    <location>
        <begin position="200"/>
        <end position="221"/>
    </location>
</feature>
<gene>
    <name evidence="2" type="ORF">SAMN05421747_1398</name>
</gene>